<dbReference type="GO" id="GO:0003677">
    <property type="term" value="F:DNA binding"/>
    <property type="evidence" value="ECO:0007669"/>
    <property type="project" value="UniProtKB-KW"/>
</dbReference>
<dbReference type="EMBL" id="LLZH01000291">
    <property type="protein sequence ID" value="KUL28163.1"/>
    <property type="molecule type" value="Genomic_DNA"/>
</dbReference>
<dbReference type="SUPFAM" id="SSF46894">
    <property type="entry name" value="C-terminal effector domain of the bipartite response regulators"/>
    <property type="match status" value="1"/>
</dbReference>
<dbReference type="InterPro" id="IPR036388">
    <property type="entry name" value="WH-like_DNA-bd_sf"/>
</dbReference>
<evidence type="ECO:0000256" key="2">
    <source>
        <dbReference type="ARBA" id="ARBA00023125"/>
    </source>
</evidence>
<sequence length="876" mass="94079">MRDHVGSGPPAATDRAGRPRLPQGVIWRDRLIRALDAGTRRPATLICAGTGWGKTALVSAWAGARGHAGPIAWLTLGPEHNRPHVFWSDLLLALHTGGAIRDGHRPPDRGPALAVDALAFLRRIGSGPAVAPGPLVVVLDDLQQVTDPRVLDALAGLLRRPPARLHLVLITRAEPELPLHRLRAAGDLTEIRDHDLAFRVEEAAELAAQTGRHPDMPIDELAVLVRATEGWGAGLRLALDAPAGVGPDEAASDYLVREVLDGLPPDLREFLLHISLPDRISGGLAEALTGRQHGRQLLEQLERSHLMIEAVGGGGWFRFHRQFRAALRQRLAEERADVPPRLHLLAAQWHARAGSPLAALSHAAAAADWELVGRLVVDHGMPLFASADRAELVALLQRIPVDRLTRSAPLAVCAALLTYALGDVAGLASQLDRVRALLPELGDGYRAVIELALRTIEAGIVTRWQGDMPRLVQATTEILAALARLRWDQVPAMPQYRAITLLNKGIGLLWSDRLDHADRYLWAAATTARASGAPLLEVSALGHLAWLGIMRGSLSAAEEHATAALDVARRIEAGDRSAAAVAYLARAVIEVQQGGDVEAEATLRKALHASGDQPEAAVSLLSGAVRTYLLVGRGEPHSAQAVLSRLAGEAGPRLDAPLLRRVVDLAQSEIDLMLDDPVPVLTRYARRRDLYPGEQVRLAQAYRATGRAAEADQVLAVVRTGPDRLNAVSAWLLTALAADAQGRGGQAGEALTRALSAAEPERIRRPFRHFDADRVLALAERQQWLTEPRGPSGDSVLAEITGEIPVAGAGQSAGPLSEREIDVLQYLPTVLTAAEIAENLGISVNTVKAHMRSIYRKLGAGRRREAVVTARQLGLL</sequence>
<proteinExistence type="predicted"/>
<gene>
    <name evidence="5" type="ORF">ADL15_32745</name>
</gene>
<keyword evidence="3" id="KW-0804">Transcription</keyword>
<dbReference type="SUPFAM" id="SSF52540">
    <property type="entry name" value="P-loop containing nucleoside triphosphate hydrolases"/>
    <property type="match status" value="1"/>
</dbReference>
<evidence type="ECO:0000256" key="1">
    <source>
        <dbReference type="ARBA" id="ARBA00023015"/>
    </source>
</evidence>
<accession>A0A101JJR5</accession>
<dbReference type="InterPro" id="IPR059106">
    <property type="entry name" value="WHD_MalT"/>
</dbReference>
<protein>
    <submittedName>
        <fullName evidence="5">LuxR family transcriptional regulator</fullName>
    </submittedName>
</protein>
<dbReference type="PRINTS" id="PR00038">
    <property type="entry name" value="HTHLUXR"/>
</dbReference>
<dbReference type="Gene3D" id="1.10.10.10">
    <property type="entry name" value="Winged helix-like DNA-binding domain superfamily/Winged helix DNA-binding domain"/>
    <property type="match status" value="1"/>
</dbReference>
<reference evidence="5 6" key="1">
    <citation type="submission" date="2015-10" db="EMBL/GenBank/DDBJ databases">
        <authorList>
            <person name="Gilbert D.G."/>
        </authorList>
    </citation>
    <scope>NUCLEOTIDE SEQUENCE [LARGE SCALE GENOMIC DNA]</scope>
    <source>
        <strain evidence="5 6">NRRL B-16712</strain>
    </source>
</reference>
<dbReference type="InterPro" id="IPR027417">
    <property type="entry name" value="P-loop_NTPase"/>
</dbReference>
<feature type="domain" description="HTH luxR-type" evidence="4">
    <location>
        <begin position="809"/>
        <end position="874"/>
    </location>
</feature>
<dbReference type="Gene3D" id="1.25.40.10">
    <property type="entry name" value="Tetratricopeptide repeat domain"/>
    <property type="match status" value="1"/>
</dbReference>
<evidence type="ECO:0000259" key="4">
    <source>
        <dbReference type="PROSITE" id="PS50043"/>
    </source>
</evidence>
<dbReference type="CDD" id="cd06170">
    <property type="entry name" value="LuxR_C_like"/>
    <property type="match status" value="1"/>
</dbReference>
<dbReference type="GO" id="GO:0006355">
    <property type="term" value="P:regulation of DNA-templated transcription"/>
    <property type="evidence" value="ECO:0007669"/>
    <property type="project" value="InterPro"/>
</dbReference>
<dbReference type="Pfam" id="PF25873">
    <property type="entry name" value="WHD_MalT"/>
    <property type="match status" value="1"/>
</dbReference>
<keyword evidence="2" id="KW-0238">DNA-binding</keyword>
<dbReference type="InterPro" id="IPR011990">
    <property type="entry name" value="TPR-like_helical_dom_sf"/>
</dbReference>
<dbReference type="PANTHER" id="PTHR44688">
    <property type="entry name" value="DNA-BINDING TRANSCRIPTIONAL ACTIVATOR DEVR_DOSR"/>
    <property type="match status" value="1"/>
</dbReference>
<keyword evidence="1" id="KW-0805">Transcription regulation</keyword>
<dbReference type="PANTHER" id="PTHR44688:SF16">
    <property type="entry name" value="DNA-BINDING TRANSCRIPTIONAL ACTIVATOR DEVR_DOSR"/>
    <property type="match status" value="1"/>
</dbReference>
<dbReference type="InterPro" id="IPR016032">
    <property type="entry name" value="Sig_transdc_resp-reg_C-effctor"/>
</dbReference>
<evidence type="ECO:0000256" key="3">
    <source>
        <dbReference type="ARBA" id="ARBA00023163"/>
    </source>
</evidence>
<comment type="caution">
    <text evidence="5">The sequence shown here is derived from an EMBL/GenBank/DDBJ whole genome shotgun (WGS) entry which is preliminary data.</text>
</comment>
<keyword evidence="6" id="KW-1185">Reference proteome</keyword>
<dbReference type="InterPro" id="IPR000792">
    <property type="entry name" value="Tscrpt_reg_LuxR_C"/>
</dbReference>
<organism evidence="5 6">
    <name type="scientific">Actinoplanes awajinensis subsp. mycoplanecinus</name>
    <dbReference type="NCBI Taxonomy" id="135947"/>
    <lineage>
        <taxon>Bacteria</taxon>
        <taxon>Bacillati</taxon>
        <taxon>Actinomycetota</taxon>
        <taxon>Actinomycetes</taxon>
        <taxon>Micromonosporales</taxon>
        <taxon>Micromonosporaceae</taxon>
        <taxon>Actinoplanes</taxon>
    </lineage>
</organism>
<dbReference type="AlphaFoldDB" id="A0A101JJR5"/>
<evidence type="ECO:0000313" key="5">
    <source>
        <dbReference type="EMBL" id="KUL28163.1"/>
    </source>
</evidence>
<dbReference type="SMART" id="SM00421">
    <property type="entry name" value="HTH_LUXR"/>
    <property type="match status" value="1"/>
</dbReference>
<dbReference type="PROSITE" id="PS50043">
    <property type="entry name" value="HTH_LUXR_2"/>
    <property type="match status" value="1"/>
</dbReference>
<dbReference type="RefSeq" id="WP_067699244.1">
    <property type="nucleotide sequence ID" value="NZ_LLZH01000291.1"/>
</dbReference>
<dbReference type="Pfam" id="PF00196">
    <property type="entry name" value="GerE"/>
    <property type="match status" value="1"/>
</dbReference>
<dbReference type="Proteomes" id="UP000053244">
    <property type="component" value="Unassembled WGS sequence"/>
</dbReference>
<evidence type="ECO:0000313" key="6">
    <source>
        <dbReference type="Proteomes" id="UP000053244"/>
    </source>
</evidence>
<dbReference type="OrthoDB" id="134985at2"/>
<dbReference type="SUPFAM" id="SSF48452">
    <property type="entry name" value="TPR-like"/>
    <property type="match status" value="1"/>
</dbReference>
<name>A0A101JJR5_9ACTN</name>